<evidence type="ECO:0000313" key="9">
    <source>
        <dbReference type="EMBL" id="GMN34364.1"/>
    </source>
</evidence>
<dbReference type="CDD" id="cd20544">
    <property type="entry name" value="CYCLIN_AtCycD-like_rpt2"/>
    <property type="match status" value="1"/>
</dbReference>
<proteinExistence type="inferred from homology"/>
<dbReference type="SMART" id="SM00385">
    <property type="entry name" value="CYCLIN"/>
    <property type="match status" value="1"/>
</dbReference>
<evidence type="ECO:0000313" key="10">
    <source>
        <dbReference type="Proteomes" id="UP001187192"/>
    </source>
</evidence>
<dbReference type="CDD" id="cd20543">
    <property type="entry name" value="CYCLIN_AtCycD-like_rpt1"/>
    <property type="match status" value="1"/>
</dbReference>
<keyword evidence="10" id="KW-1185">Reference proteome</keyword>
<comment type="similarity">
    <text evidence="1">Belongs to the cyclin family. Cyclin D subfamily.</text>
</comment>
<keyword evidence="3" id="KW-0132">Cell division</keyword>
<sequence>MADSPFCLSSLLCEEDHESCFNDDQRDQETTLDKPCFIAEDEDEFVQNMFKREEAFFRFKGSSFSSSLSDVSSSISQSWLKSARLDALEWIYNTRAFFGFHYKTAYLSITYFDRFLSRRYIDNGKMWAIRLLSVACLSLAAKLEECNAPMLSEFHVQDYEFESNVIQRMELLVLSALEWKMGSTTPFSYLNYFTNKFCGGESQQRFPASTAVELIVAITKETHSIVIRPSIVAASAVLVASDDQLTRKTMELKMNVISFWQSEDKEIKGKRKVTKTPQEIAFFPNVLSKNSSFHSAESTKRRLTFNDCDDRSSPVKKVHRT</sequence>
<dbReference type="Proteomes" id="UP001187192">
    <property type="component" value="Unassembled WGS sequence"/>
</dbReference>
<name>A0AA87ZCD3_FICCA</name>
<dbReference type="AlphaFoldDB" id="A0AA87ZCD3"/>
<dbReference type="Pfam" id="PF00134">
    <property type="entry name" value="Cyclin_N"/>
    <property type="match status" value="1"/>
</dbReference>
<keyword evidence="4 7" id="KW-0195">Cyclin</keyword>
<evidence type="ECO:0000256" key="1">
    <source>
        <dbReference type="ARBA" id="ARBA00009065"/>
    </source>
</evidence>
<dbReference type="PROSITE" id="PS00292">
    <property type="entry name" value="CYCLINS"/>
    <property type="match status" value="1"/>
</dbReference>
<dbReference type="FunFam" id="1.10.472.10:FF:000069">
    <property type="entry name" value="Cyclin-D5-1"/>
    <property type="match status" value="1"/>
</dbReference>
<organism evidence="9 10">
    <name type="scientific">Ficus carica</name>
    <name type="common">Common fig</name>
    <dbReference type="NCBI Taxonomy" id="3494"/>
    <lineage>
        <taxon>Eukaryota</taxon>
        <taxon>Viridiplantae</taxon>
        <taxon>Streptophyta</taxon>
        <taxon>Embryophyta</taxon>
        <taxon>Tracheophyta</taxon>
        <taxon>Spermatophyta</taxon>
        <taxon>Magnoliopsida</taxon>
        <taxon>eudicotyledons</taxon>
        <taxon>Gunneridae</taxon>
        <taxon>Pentapetalae</taxon>
        <taxon>rosids</taxon>
        <taxon>fabids</taxon>
        <taxon>Rosales</taxon>
        <taxon>Moraceae</taxon>
        <taxon>Ficeae</taxon>
        <taxon>Ficus</taxon>
    </lineage>
</organism>
<reference evidence="9" key="1">
    <citation type="submission" date="2023-07" db="EMBL/GenBank/DDBJ databases">
        <title>draft genome sequence of fig (Ficus carica).</title>
        <authorList>
            <person name="Takahashi T."/>
            <person name="Nishimura K."/>
        </authorList>
    </citation>
    <scope>NUCLEOTIDE SEQUENCE</scope>
</reference>
<keyword evidence="5" id="KW-0131">Cell cycle</keyword>
<comment type="caution">
    <text evidence="9">The sequence shown here is derived from an EMBL/GenBank/DDBJ whole genome shotgun (WGS) entry which is preliminary data.</text>
</comment>
<protein>
    <recommendedName>
        <fullName evidence="6">B-like cyclin</fullName>
    </recommendedName>
</protein>
<evidence type="ECO:0000259" key="8">
    <source>
        <dbReference type="SMART" id="SM00385"/>
    </source>
</evidence>
<dbReference type="Gene3D" id="1.10.472.10">
    <property type="entry name" value="Cyclin-like"/>
    <property type="match status" value="2"/>
</dbReference>
<evidence type="ECO:0000256" key="3">
    <source>
        <dbReference type="ARBA" id="ARBA00022618"/>
    </source>
</evidence>
<dbReference type="InterPro" id="IPR048258">
    <property type="entry name" value="Cyclins_cyclin-box"/>
</dbReference>
<dbReference type="SUPFAM" id="SSF47954">
    <property type="entry name" value="Cyclin-like"/>
    <property type="match status" value="1"/>
</dbReference>
<accession>A0AA87ZCD3</accession>
<dbReference type="InterPro" id="IPR006671">
    <property type="entry name" value="Cyclin_N"/>
</dbReference>
<evidence type="ECO:0000256" key="5">
    <source>
        <dbReference type="ARBA" id="ARBA00023306"/>
    </source>
</evidence>
<dbReference type="GO" id="GO:0051301">
    <property type="term" value="P:cell division"/>
    <property type="evidence" value="ECO:0007669"/>
    <property type="project" value="UniProtKB-KW"/>
</dbReference>
<evidence type="ECO:0000256" key="6">
    <source>
        <dbReference type="ARBA" id="ARBA00032263"/>
    </source>
</evidence>
<gene>
    <name evidence="9" type="ORF">TIFTF001_004649</name>
</gene>
<feature type="domain" description="Cyclin-like" evidence="8">
    <location>
        <begin position="89"/>
        <end position="175"/>
    </location>
</feature>
<dbReference type="InterPro" id="IPR039361">
    <property type="entry name" value="Cyclin"/>
</dbReference>
<evidence type="ECO:0000256" key="4">
    <source>
        <dbReference type="ARBA" id="ARBA00023127"/>
    </source>
</evidence>
<evidence type="ECO:0000256" key="2">
    <source>
        <dbReference type="ARBA" id="ARBA00011177"/>
    </source>
</evidence>
<dbReference type="InterPro" id="IPR036915">
    <property type="entry name" value="Cyclin-like_sf"/>
</dbReference>
<dbReference type="InterPro" id="IPR013763">
    <property type="entry name" value="Cyclin-like_dom"/>
</dbReference>
<dbReference type="EMBL" id="BTGU01000004">
    <property type="protein sequence ID" value="GMN34364.1"/>
    <property type="molecule type" value="Genomic_DNA"/>
</dbReference>
<dbReference type="PANTHER" id="PTHR10177">
    <property type="entry name" value="CYCLINS"/>
    <property type="match status" value="1"/>
</dbReference>
<comment type="subunit">
    <text evidence="2">Interacts with the CDC2 protein kinase to form a serine/threonine kinase holoenzyme complex also known as maturation promoting factor (MPF). The cyclin subunit imparts substrate specificity to the complex.</text>
</comment>
<evidence type="ECO:0000256" key="7">
    <source>
        <dbReference type="RuleBase" id="RU000383"/>
    </source>
</evidence>